<keyword evidence="14" id="KW-0511">Multifunctional enzyme</keyword>
<dbReference type="GO" id="GO:0016301">
    <property type="term" value="F:kinase activity"/>
    <property type="evidence" value="ECO:0007669"/>
    <property type="project" value="UniProtKB-KW"/>
</dbReference>
<organism evidence="16 17">
    <name type="scientific">Achlya hypogyna</name>
    <name type="common">Oomycete</name>
    <name type="synonym">Protoachlya hypogyna</name>
    <dbReference type="NCBI Taxonomy" id="1202772"/>
    <lineage>
        <taxon>Eukaryota</taxon>
        <taxon>Sar</taxon>
        <taxon>Stramenopiles</taxon>
        <taxon>Oomycota</taxon>
        <taxon>Saprolegniomycetes</taxon>
        <taxon>Saprolegniales</taxon>
        <taxon>Achlyaceae</taxon>
        <taxon>Achlya</taxon>
    </lineage>
</organism>
<dbReference type="GO" id="GO:0046872">
    <property type="term" value="F:metal ion binding"/>
    <property type="evidence" value="ECO:0007669"/>
    <property type="project" value="UniProtKB-KW"/>
</dbReference>
<sequence length="445" mass="47281">MRVLVAIGSNLGNRAGHLHRAVDALNARAGTVLRTSSLYTTVAQYVTDQPQFLNAVLELETSLSPVDLLLCFKEIEVLVGRTPSGLRYGPRVLDVDILFYGDMIVDTTTAVGPLHVPHLLIQERDFVLRPLLDIAADFVHPKLNRSMRDLYADLQATTLIQTPPVPVLGLGPERTWVLDEKTWVMGIINATPDSFSADGLLDAAAAVDEALAMVAAGADIVDIGGESSRPGAVPVAADEELARVLPVIRGIRAKSAVPISIDTTKAVVARAAIEAGATLVNDISAGQFDPQMLSTVAALQVPYVLMHMRGTPQTMTSLKEYTNVVDDVARDLQAAVAAAVAQGIPTWNIIVDPGIGFAKDKDLNLVLLRNVATLKARCAPCPVLIGASRKKFLGTICGKNEPKDRAWATAATCSAAVAGGAAIVRVHDVTEMADVVKVSDAIWRS</sequence>
<dbReference type="InterPro" id="IPR045031">
    <property type="entry name" value="DHP_synth-like"/>
</dbReference>
<dbReference type="InterPro" id="IPR006390">
    <property type="entry name" value="DHP_synth_dom"/>
</dbReference>
<dbReference type="Gene3D" id="3.20.20.20">
    <property type="entry name" value="Dihydropteroate synthase-like"/>
    <property type="match status" value="1"/>
</dbReference>
<gene>
    <name evidence="16" type="ORF">ACHHYP_08672</name>
</gene>
<evidence type="ECO:0000256" key="13">
    <source>
        <dbReference type="ARBA" id="ARBA00022909"/>
    </source>
</evidence>
<evidence type="ECO:0000256" key="9">
    <source>
        <dbReference type="ARBA" id="ARBA00022741"/>
    </source>
</evidence>
<evidence type="ECO:0000256" key="11">
    <source>
        <dbReference type="ARBA" id="ARBA00022840"/>
    </source>
</evidence>
<dbReference type="Proteomes" id="UP000243579">
    <property type="component" value="Unassembled WGS sequence"/>
</dbReference>
<keyword evidence="11" id="KW-0067">ATP-binding</keyword>
<comment type="pathway">
    <text evidence="4">Cofactor biosynthesis; tetrahydrofolate biosynthesis; 7,8-dihydrofolate from 2-amino-4-hydroxy-6-hydroxymethyl-7,8-dihydropteridine diphosphate and 4-aminobenzoate: step 1/2.</text>
</comment>
<keyword evidence="12" id="KW-0460">Magnesium</keyword>
<dbReference type="InterPro" id="IPR011005">
    <property type="entry name" value="Dihydropteroate_synth-like_sf"/>
</dbReference>
<dbReference type="GO" id="GO:0003848">
    <property type="term" value="F:2-amino-4-hydroxy-6-hydroxymethyldihydropteridine diphosphokinase activity"/>
    <property type="evidence" value="ECO:0007669"/>
    <property type="project" value="UniProtKB-EC"/>
</dbReference>
<comment type="catalytic activity">
    <reaction evidence="2">
        <text>6-hydroxymethyl-7,8-dihydropterin + ATP = (7,8-dihydropterin-6-yl)methyl diphosphate + AMP + H(+)</text>
        <dbReference type="Rhea" id="RHEA:11412"/>
        <dbReference type="ChEBI" id="CHEBI:15378"/>
        <dbReference type="ChEBI" id="CHEBI:30616"/>
        <dbReference type="ChEBI" id="CHEBI:44841"/>
        <dbReference type="ChEBI" id="CHEBI:72950"/>
        <dbReference type="ChEBI" id="CHEBI:456215"/>
        <dbReference type="EC" id="2.7.6.3"/>
    </reaction>
</comment>
<dbReference type="FunFam" id="3.20.20.20:FF:000006">
    <property type="entry name" value="Dihydropteroate synthase"/>
    <property type="match status" value="1"/>
</dbReference>
<keyword evidence="17" id="KW-1185">Reference proteome</keyword>
<dbReference type="EMBL" id="JNBR01000085">
    <property type="protein sequence ID" value="OQR98381.1"/>
    <property type="molecule type" value="Genomic_DNA"/>
</dbReference>
<evidence type="ECO:0000256" key="12">
    <source>
        <dbReference type="ARBA" id="ARBA00022842"/>
    </source>
</evidence>
<comment type="caution">
    <text evidence="16">The sequence shown here is derived from an EMBL/GenBank/DDBJ whole genome shotgun (WGS) entry which is preliminary data.</text>
</comment>
<dbReference type="CDD" id="cd00739">
    <property type="entry name" value="DHPS"/>
    <property type="match status" value="1"/>
</dbReference>
<dbReference type="InterPro" id="IPR000550">
    <property type="entry name" value="Hppk"/>
</dbReference>
<dbReference type="PROSITE" id="PS00793">
    <property type="entry name" value="DHPS_2"/>
    <property type="match status" value="1"/>
</dbReference>
<accession>A0A1V9ZKB6</accession>
<evidence type="ECO:0000256" key="4">
    <source>
        <dbReference type="ARBA" id="ARBA00004763"/>
    </source>
</evidence>
<evidence type="ECO:0000256" key="2">
    <source>
        <dbReference type="ARBA" id="ARBA00000198"/>
    </source>
</evidence>
<name>A0A1V9ZKB6_ACHHY</name>
<dbReference type="GO" id="GO:0005740">
    <property type="term" value="C:mitochondrial envelope"/>
    <property type="evidence" value="ECO:0007669"/>
    <property type="project" value="TreeGrafter"/>
</dbReference>
<feature type="domain" description="Pterin-binding" evidence="15">
    <location>
        <begin position="182"/>
        <end position="437"/>
    </location>
</feature>
<dbReference type="GO" id="GO:0046656">
    <property type="term" value="P:folic acid biosynthetic process"/>
    <property type="evidence" value="ECO:0007669"/>
    <property type="project" value="UniProtKB-KW"/>
</dbReference>
<evidence type="ECO:0000256" key="8">
    <source>
        <dbReference type="ARBA" id="ARBA00022723"/>
    </source>
</evidence>
<protein>
    <submittedName>
        <fullName evidence="16">Folic acid synthesis protein fol1</fullName>
    </submittedName>
</protein>
<dbReference type="GO" id="GO:0046654">
    <property type="term" value="P:tetrahydrofolate biosynthetic process"/>
    <property type="evidence" value="ECO:0007669"/>
    <property type="project" value="UniProtKB-UniPathway"/>
</dbReference>
<evidence type="ECO:0000256" key="3">
    <source>
        <dbReference type="ARBA" id="ARBA00001946"/>
    </source>
</evidence>
<evidence type="ECO:0000259" key="15">
    <source>
        <dbReference type="PROSITE" id="PS50972"/>
    </source>
</evidence>
<proteinExistence type="inferred from homology"/>
<dbReference type="GO" id="GO:0005524">
    <property type="term" value="F:ATP binding"/>
    <property type="evidence" value="ECO:0007669"/>
    <property type="project" value="UniProtKB-KW"/>
</dbReference>
<comment type="similarity">
    <text evidence="6">In the C-terminal section; belongs to the DHPS family.</text>
</comment>
<dbReference type="NCBIfam" id="TIGR01496">
    <property type="entry name" value="DHPS"/>
    <property type="match status" value="1"/>
</dbReference>
<dbReference type="PROSITE" id="PS00794">
    <property type="entry name" value="HPPK"/>
    <property type="match status" value="1"/>
</dbReference>
<reference evidence="16 17" key="1">
    <citation type="journal article" date="2014" name="Genome Biol. Evol.">
        <title>The secreted proteins of Achlya hypogyna and Thraustotheca clavata identify the ancestral oomycete secretome and reveal gene acquisitions by horizontal gene transfer.</title>
        <authorList>
            <person name="Misner I."/>
            <person name="Blouin N."/>
            <person name="Leonard G."/>
            <person name="Richards T.A."/>
            <person name="Lane C.E."/>
        </authorList>
    </citation>
    <scope>NUCLEOTIDE SEQUENCE [LARGE SCALE GENOMIC DNA]</scope>
    <source>
        <strain evidence="16 17">ATCC 48635</strain>
    </source>
</reference>
<keyword evidence="8" id="KW-0479">Metal-binding</keyword>
<dbReference type="PROSITE" id="PS50972">
    <property type="entry name" value="PTERIN_BINDING"/>
    <property type="match status" value="1"/>
</dbReference>
<evidence type="ECO:0000256" key="1">
    <source>
        <dbReference type="ARBA" id="ARBA00000012"/>
    </source>
</evidence>
<keyword evidence="9" id="KW-0547">Nucleotide-binding</keyword>
<evidence type="ECO:0000256" key="7">
    <source>
        <dbReference type="ARBA" id="ARBA00022679"/>
    </source>
</evidence>
<evidence type="ECO:0000256" key="6">
    <source>
        <dbReference type="ARBA" id="ARBA00009951"/>
    </source>
</evidence>
<dbReference type="UniPathway" id="UPA00077">
    <property type="reaction ID" value="UER00155"/>
</dbReference>
<comment type="pathway">
    <text evidence="5">Cofactor biosynthesis; tetrahydrofolate biosynthesis; 2-amino-4-hydroxy-6-hydroxymethyl-7,8-dihydropteridine diphosphate from 7,8-dihydroneopterin triphosphate: step 4/4.</text>
</comment>
<evidence type="ECO:0000256" key="14">
    <source>
        <dbReference type="ARBA" id="ARBA00023268"/>
    </source>
</evidence>
<evidence type="ECO:0000256" key="5">
    <source>
        <dbReference type="ARBA" id="ARBA00005051"/>
    </source>
</evidence>
<keyword evidence="13" id="KW-0289">Folate biosynthesis</keyword>
<dbReference type="InterPro" id="IPR035907">
    <property type="entry name" value="Hppk_sf"/>
</dbReference>
<comment type="cofactor">
    <cofactor evidence="3">
        <name>Mg(2+)</name>
        <dbReference type="ChEBI" id="CHEBI:18420"/>
    </cofactor>
</comment>
<dbReference type="GO" id="GO:0004156">
    <property type="term" value="F:dihydropteroate synthase activity"/>
    <property type="evidence" value="ECO:0007669"/>
    <property type="project" value="UniProtKB-EC"/>
</dbReference>
<dbReference type="Pfam" id="PF00809">
    <property type="entry name" value="Pterin_bind"/>
    <property type="match status" value="1"/>
</dbReference>
<keyword evidence="10" id="KW-0418">Kinase</keyword>
<dbReference type="PANTHER" id="PTHR20941">
    <property type="entry name" value="FOLATE SYNTHESIS PROTEINS"/>
    <property type="match status" value="1"/>
</dbReference>
<dbReference type="Pfam" id="PF01288">
    <property type="entry name" value="HPPK"/>
    <property type="match status" value="1"/>
</dbReference>
<dbReference type="STRING" id="1202772.A0A1V9ZKB6"/>
<dbReference type="OrthoDB" id="615426at2759"/>
<dbReference type="AlphaFoldDB" id="A0A1V9ZKB6"/>
<evidence type="ECO:0000256" key="10">
    <source>
        <dbReference type="ARBA" id="ARBA00022777"/>
    </source>
</evidence>
<keyword evidence="7" id="KW-0808">Transferase</keyword>
<dbReference type="NCBIfam" id="TIGR01498">
    <property type="entry name" value="folK"/>
    <property type="match status" value="1"/>
</dbReference>
<evidence type="ECO:0000313" key="17">
    <source>
        <dbReference type="Proteomes" id="UP000243579"/>
    </source>
</evidence>
<dbReference type="CDD" id="cd00483">
    <property type="entry name" value="HPPK"/>
    <property type="match status" value="1"/>
</dbReference>
<dbReference type="Gene3D" id="3.30.70.560">
    <property type="entry name" value="7,8-Dihydro-6-hydroxymethylpterin-pyrophosphokinase HPPK"/>
    <property type="match status" value="1"/>
</dbReference>
<dbReference type="SUPFAM" id="SSF51717">
    <property type="entry name" value="Dihydropteroate synthetase-like"/>
    <property type="match status" value="1"/>
</dbReference>
<evidence type="ECO:0000313" key="16">
    <source>
        <dbReference type="EMBL" id="OQR98381.1"/>
    </source>
</evidence>
<dbReference type="InterPro" id="IPR000489">
    <property type="entry name" value="Pterin-binding_dom"/>
</dbReference>
<comment type="catalytic activity">
    <reaction evidence="1">
        <text>(7,8-dihydropterin-6-yl)methyl diphosphate + 4-aminobenzoate = 7,8-dihydropteroate + diphosphate</text>
        <dbReference type="Rhea" id="RHEA:19949"/>
        <dbReference type="ChEBI" id="CHEBI:17836"/>
        <dbReference type="ChEBI" id="CHEBI:17839"/>
        <dbReference type="ChEBI" id="CHEBI:33019"/>
        <dbReference type="ChEBI" id="CHEBI:72950"/>
        <dbReference type="EC" id="2.5.1.15"/>
    </reaction>
</comment>
<dbReference type="PANTHER" id="PTHR20941:SF1">
    <property type="entry name" value="FOLIC ACID SYNTHESIS PROTEIN FOL1"/>
    <property type="match status" value="1"/>
</dbReference>
<dbReference type="SUPFAM" id="SSF55083">
    <property type="entry name" value="6-hydroxymethyl-7,8-dihydropterin pyrophosphokinase, HPPK"/>
    <property type="match status" value="1"/>
</dbReference>